<keyword evidence="1" id="KW-0732">Signal</keyword>
<name>A0A1G6Y120_9GAMM</name>
<accession>A0A1G6Y120</accession>
<dbReference type="InterPro" id="IPR010869">
    <property type="entry name" value="DUF1501"/>
</dbReference>
<dbReference type="PROSITE" id="PS51318">
    <property type="entry name" value="TAT"/>
    <property type="match status" value="1"/>
</dbReference>
<dbReference type="InterPro" id="IPR019546">
    <property type="entry name" value="TAT_signal_bac_arc"/>
</dbReference>
<reference evidence="2 3" key="1">
    <citation type="submission" date="2016-10" db="EMBL/GenBank/DDBJ databases">
        <authorList>
            <person name="de Groot N.N."/>
        </authorList>
    </citation>
    <scope>NUCLEOTIDE SEQUENCE [LARGE SCALE GENOMIC DNA]</scope>
    <source>
        <strain evidence="2 3">DSM 16957</strain>
    </source>
</reference>
<protein>
    <submittedName>
        <fullName evidence="2">Tat (Twin-arginine translocation) pathway signal sequence</fullName>
    </submittedName>
</protein>
<dbReference type="EMBL" id="FNAG01000008">
    <property type="protein sequence ID" value="SDD83417.1"/>
    <property type="molecule type" value="Genomic_DNA"/>
</dbReference>
<dbReference type="PANTHER" id="PTHR43737:SF1">
    <property type="entry name" value="DUF1501 DOMAIN-CONTAINING PROTEIN"/>
    <property type="match status" value="1"/>
</dbReference>
<dbReference type="PANTHER" id="PTHR43737">
    <property type="entry name" value="BLL7424 PROTEIN"/>
    <property type="match status" value="1"/>
</dbReference>
<dbReference type="STRING" id="265719.SAMN04488509_10849"/>
<proteinExistence type="predicted"/>
<keyword evidence="3" id="KW-1185">Reference proteome</keyword>
<dbReference type="Pfam" id="PF07394">
    <property type="entry name" value="DUF1501"/>
    <property type="match status" value="1"/>
</dbReference>
<dbReference type="NCBIfam" id="TIGR01409">
    <property type="entry name" value="TAT_signal_seq"/>
    <property type="match status" value="1"/>
</dbReference>
<dbReference type="RefSeq" id="WP_091243615.1">
    <property type="nucleotide sequence ID" value="NZ_FNAG01000008.1"/>
</dbReference>
<evidence type="ECO:0000313" key="2">
    <source>
        <dbReference type="EMBL" id="SDD83417.1"/>
    </source>
</evidence>
<dbReference type="InterPro" id="IPR006311">
    <property type="entry name" value="TAT_signal"/>
</dbReference>
<organism evidence="2 3">
    <name type="scientific">Aquimonas voraii</name>
    <dbReference type="NCBI Taxonomy" id="265719"/>
    <lineage>
        <taxon>Bacteria</taxon>
        <taxon>Pseudomonadati</taxon>
        <taxon>Pseudomonadota</taxon>
        <taxon>Gammaproteobacteria</taxon>
        <taxon>Lysobacterales</taxon>
        <taxon>Lysobacteraceae</taxon>
        <taxon>Aquimonas</taxon>
    </lineage>
</organism>
<dbReference type="Proteomes" id="UP000199603">
    <property type="component" value="Unassembled WGS sequence"/>
</dbReference>
<dbReference type="OrthoDB" id="9779968at2"/>
<sequence length="558" mass="58803">MSRIHFNKRRDFLKGAACMAASGAASTFVPQLSMMGTALAQSAPTGYKALVCIYLSGGNDSWNLLIPGDNSTPVPVTGRDPIAGQTATPYGWYVTSRGGQFQGNAAALGLIRPGAPDAGTSFLPPALGILGNQYGLNPAVPELQQLFNDGRLTFMANVGPLVEPLRRQGINSFRRPPQLYSHNDQTSLWQLGAGRAPGDPAGWGGRMAGRLLGAPPTNGLAPCISISGQAKFLVGEYPSGQNLFPYRMSTSSSSPSVTLGNYSGTGSEAGNRRRAALQELLDVTYPQAFTGAYGEILDRSLGLASSVNGAITGLTSGTNATTYAAFNTAVAAIPNTSIGNQLRQVARMIAVSRLSGSPVQANRQVFYVSTGGYDTHGGQIPAARPTNGVWNGHQGLLQQVAQAMKGFNDALEALNGISGYSGVRNEVVTFTMSEFSRTINSNGNGTDHAWGAVQMVMGAPASQGGPLIGGQIYGRYPLQLLNRTYPGTQPDQYGECFNRGEFIPTMAVEQMSATMARWMGISNADLPLIFPNIDTFASAHPNQGVMAYNSRTVPFLAI</sequence>
<evidence type="ECO:0000313" key="3">
    <source>
        <dbReference type="Proteomes" id="UP000199603"/>
    </source>
</evidence>
<evidence type="ECO:0000256" key="1">
    <source>
        <dbReference type="ARBA" id="ARBA00022729"/>
    </source>
</evidence>
<dbReference type="AlphaFoldDB" id="A0A1G6Y120"/>
<gene>
    <name evidence="2" type="ORF">SAMN04488509_10849</name>
</gene>